<feature type="region of interest" description="Disordered" evidence="1">
    <location>
        <begin position="1"/>
        <end position="29"/>
    </location>
</feature>
<proteinExistence type="predicted"/>
<organism evidence="2 3">
    <name type="scientific">Porphyra umbilicalis</name>
    <name type="common">Purple laver</name>
    <name type="synonym">Red alga</name>
    <dbReference type="NCBI Taxonomy" id="2786"/>
    <lineage>
        <taxon>Eukaryota</taxon>
        <taxon>Rhodophyta</taxon>
        <taxon>Bangiophyceae</taxon>
        <taxon>Bangiales</taxon>
        <taxon>Bangiaceae</taxon>
        <taxon>Porphyra</taxon>
    </lineage>
</organism>
<evidence type="ECO:0000256" key="1">
    <source>
        <dbReference type="SAM" id="MobiDB-lite"/>
    </source>
</evidence>
<dbReference type="Proteomes" id="UP000218209">
    <property type="component" value="Unassembled WGS sequence"/>
</dbReference>
<feature type="compositionally biased region" description="Basic residues" evidence="1">
    <location>
        <begin position="1"/>
        <end position="12"/>
    </location>
</feature>
<name>A0A1X6NR50_PORUM</name>
<sequence length="29" mass="3271">MGLAGRRWRLHKWPAAPRKGTTRGLGAIR</sequence>
<keyword evidence="3" id="KW-1185">Reference proteome</keyword>
<evidence type="ECO:0000313" key="3">
    <source>
        <dbReference type="Proteomes" id="UP000218209"/>
    </source>
</evidence>
<dbReference type="EMBL" id="KV919172">
    <property type="protein sequence ID" value="OSX71081.1"/>
    <property type="molecule type" value="Genomic_DNA"/>
</dbReference>
<gene>
    <name evidence="2" type="ORF">BU14_0603s0002</name>
</gene>
<evidence type="ECO:0000313" key="2">
    <source>
        <dbReference type="EMBL" id="OSX71081.1"/>
    </source>
</evidence>
<reference evidence="2 3" key="1">
    <citation type="submission" date="2017-03" db="EMBL/GenBank/DDBJ databases">
        <title>WGS assembly of Porphyra umbilicalis.</title>
        <authorList>
            <person name="Brawley S.H."/>
            <person name="Blouin N.A."/>
            <person name="Ficko-Blean E."/>
            <person name="Wheeler G.L."/>
            <person name="Lohr M."/>
            <person name="Goodson H.V."/>
            <person name="Jenkins J.W."/>
            <person name="Blaby-Haas C.E."/>
            <person name="Helliwell K.E."/>
            <person name="Chan C."/>
            <person name="Marriage T."/>
            <person name="Bhattacharya D."/>
            <person name="Klein A.S."/>
            <person name="Badis Y."/>
            <person name="Brodie J."/>
            <person name="Cao Y."/>
            <person name="Collen J."/>
            <person name="Dittami S.M."/>
            <person name="Gachon C.M."/>
            <person name="Green B.R."/>
            <person name="Karpowicz S."/>
            <person name="Kim J.W."/>
            <person name="Kudahl U."/>
            <person name="Lin S."/>
            <person name="Michel G."/>
            <person name="Mittag M."/>
            <person name="Olson B.J."/>
            <person name="Pangilinan J."/>
            <person name="Peng Y."/>
            <person name="Qiu H."/>
            <person name="Shu S."/>
            <person name="Singer J.T."/>
            <person name="Smith A.G."/>
            <person name="Sprecher B.N."/>
            <person name="Wagner V."/>
            <person name="Wang W."/>
            <person name="Wang Z.-Y."/>
            <person name="Yan J."/>
            <person name="Yarish C."/>
            <person name="Zoeuner-Riek S."/>
            <person name="Zhuang Y."/>
            <person name="Zou Y."/>
            <person name="Lindquist E.A."/>
            <person name="Grimwood J."/>
            <person name="Barry K."/>
            <person name="Rokhsar D.S."/>
            <person name="Schmutz J."/>
            <person name="Stiller J.W."/>
            <person name="Grossman A.R."/>
            <person name="Prochnik S.E."/>
        </authorList>
    </citation>
    <scope>NUCLEOTIDE SEQUENCE [LARGE SCALE GENOMIC DNA]</scope>
    <source>
        <strain evidence="2">4086291</strain>
    </source>
</reference>
<protein>
    <submittedName>
        <fullName evidence="2">Uncharacterized protein</fullName>
    </submittedName>
</protein>
<dbReference type="AlphaFoldDB" id="A0A1X6NR50"/>
<accession>A0A1X6NR50</accession>